<sequence length="37" mass="3894">MDAASVVALVKSTQMIFLGLAALGLTLYKWPSDVSVP</sequence>
<organism evidence="2 3">
    <name type="scientific">Pararge aegeria aegeria</name>
    <dbReference type="NCBI Taxonomy" id="348720"/>
    <lineage>
        <taxon>Eukaryota</taxon>
        <taxon>Metazoa</taxon>
        <taxon>Ecdysozoa</taxon>
        <taxon>Arthropoda</taxon>
        <taxon>Hexapoda</taxon>
        <taxon>Insecta</taxon>
        <taxon>Pterygota</taxon>
        <taxon>Neoptera</taxon>
        <taxon>Endopterygota</taxon>
        <taxon>Lepidoptera</taxon>
        <taxon>Glossata</taxon>
        <taxon>Ditrysia</taxon>
        <taxon>Papilionoidea</taxon>
        <taxon>Nymphalidae</taxon>
        <taxon>Satyrinae</taxon>
        <taxon>Satyrini</taxon>
        <taxon>Parargina</taxon>
        <taxon>Pararge</taxon>
    </lineage>
</organism>
<keyword evidence="3" id="KW-1185">Reference proteome</keyword>
<keyword evidence="1" id="KW-0472">Membrane</keyword>
<gene>
    <name evidence="2" type="primary">jg14653</name>
    <name evidence="2" type="ORF">PAEG_LOCUS4002</name>
</gene>
<keyword evidence="1" id="KW-1133">Transmembrane helix</keyword>
<evidence type="ECO:0000313" key="3">
    <source>
        <dbReference type="Proteomes" id="UP000838756"/>
    </source>
</evidence>
<accession>A0A8S4QMW0</accession>
<feature type="non-terminal residue" evidence="2">
    <location>
        <position position="37"/>
    </location>
</feature>
<evidence type="ECO:0000256" key="1">
    <source>
        <dbReference type="SAM" id="Phobius"/>
    </source>
</evidence>
<keyword evidence="1" id="KW-0812">Transmembrane</keyword>
<dbReference type="EMBL" id="CAKXAJ010013382">
    <property type="protein sequence ID" value="CAH2215923.1"/>
    <property type="molecule type" value="Genomic_DNA"/>
</dbReference>
<dbReference type="AlphaFoldDB" id="A0A8S4QMW0"/>
<protein>
    <submittedName>
        <fullName evidence="2">Jg14653 protein</fullName>
    </submittedName>
</protein>
<reference evidence="2" key="1">
    <citation type="submission" date="2022-03" db="EMBL/GenBank/DDBJ databases">
        <authorList>
            <person name="Lindestad O."/>
        </authorList>
    </citation>
    <scope>NUCLEOTIDE SEQUENCE</scope>
</reference>
<evidence type="ECO:0000313" key="2">
    <source>
        <dbReference type="EMBL" id="CAH2215923.1"/>
    </source>
</evidence>
<feature type="transmembrane region" description="Helical" evidence="1">
    <location>
        <begin position="6"/>
        <end position="28"/>
    </location>
</feature>
<proteinExistence type="predicted"/>
<dbReference type="Proteomes" id="UP000838756">
    <property type="component" value="Unassembled WGS sequence"/>
</dbReference>
<name>A0A8S4QMW0_9NEOP</name>
<comment type="caution">
    <text evidence="2">The sequence shown here is derived from an EMBL/GenBank/DDBJ whole genome shotgun (WGS) entry which is preliminary data.</text>
</comment>